<name>A0ABV6A8D7_9PSEU</name>
<evidence type="ECO:0000259" key="2">
    <source>
        <dbReference type="Pfam" id="PF13556"/>
    </source>
</evidence>
<protein>
    <submittedName>
        <fullName evidence="4">Helix-turn-helix domain-containing protein</fullName>
    </submittedName>
</protein>
<dbReference type="PANTHER" id="PTHR33744">
    <property type="entry name" value="CARBOHYDRATE DIACID REGULATOR"/>
    <property type="match status" value="1"/>
</dbReference>
<dbReference type="InterPro" id="IPR025736">
    <property type="entry name" value="PucR_C-HTH_dom"/>
</dbReference>
<dbReference type="Gene3D" id="1.10.10.2840">
    <property type="entry name" value="PucR C-terminal helix-turn-helix domain"/>
    <property type="match status" value="1"/>
</dbReference>
<keyword evidence="5" id="KW-1185">Reference proteome</keyword>
<dbReference type="Pfam" id="PF17853">
    <property type="entry name" value="GGDEF_2"/>
    <property type="match status" value="1"/>
</dbReference>
<dbReference type="Proteomes" id="UP001589693">
    <property type="component" value="Unassembled WGS sequence"/>
</dbReference>
<comment type="caution">
    <text evidence="4">The sequence shown here is derived from an EMBL/GenBank/DDBJ whole genome shotgun (WGS) entry which is preliminary data.</text>
</comment>
<proteinExistence type="inferred from homology"/>
<dbReference type="PANTHER" id="PTHR33744:SF7">
    <property type="entry name" value="PUCR FAMILY TRANSCRIPTIONAL REGULATOR"/>
    <property type="match status" value="1"/>
</dbReference>
<dbReference type="InterPro" id="IPR042070">
    <property type="entry name" value="PucR_C-HTH_sf"/>
</dbReference>
<reference evidence="4 5" key="1">
    <citation type="submission" date="2024-09" db="EMBL/GenBank/DDBJ databases">
        <authorList>
            <person name="Sun Q."/>
            <person name="Mori K."/>
        </authorList>
    </citation>
    <scope>NUCLEOTIDE SEQUENCE [LARGE SCALE GENOMIC DNA]</scope>
    <source>
        <strain evidence="4 5">TBRC 7907</strain>
    </source>
</reference>
<sequence>MNRKGVAEQLSVAELVHFGPLGQAKVFAAEDLERQVSGVVLVAELEEIRQCEPHSAVVLHGTAALGAWALESALRLAWERNASCVIAPSDIVVTNPTAQLAERLRVPLFVVTDPAQHALELSAAVADTEAARARLTSRCAVLFGERATVRDIVGVVNTEVPGVLVALVTEEGHVLAGRAAADQAAGQRRIEVDVPGPDGRPWARLVAQLAAWSPSWASTVRTILRLARAPLAACVGRAWLGPVHQAAKDRLLLDTLLREENTEGERLAREAGWAVDGQHVAVHLQVADHAPADPEATTPRVIAAWQEAFPHLPLVPRGEGWVSWWTDADSPELVARLLREHLGATGSPVPLAAGVGLPGGGVDGLRRSIGEARLAAAVAGRRDGERVELFGTLGPRAVLACLPVAEVAAAARVALADLLAAPDADVLLAALVALLDCAGSTGQAAARLGVHRNTVLGRIERIRARGVDLDSPDQRLALHLACYSLLSAS</sequence>
<evidence type="ECO:0000313" key="4">
    <source>
        <dbReference type="EMBL" id="MFB9909457.1"/>
    </source>
</evidence>
<gene>
    <name evidence="4" type="ORF">ACFFQA_36445</name>
</gene>
<feature type="domain" description="PucR C-terminal helix-turn-helix" evidence="2">
    <location>
        <begin position="427"/>
        <end position="482"/>
    </location>
</feature>
<evidence type="ECO:0000313" key="5">
    <source>
        <dbReference type="Proteomes" id="UP001589693"/>
    </source>
</evidence>
<dbReference type="InterPro" id="IPR041522">
    <property type="entry name" value="CdaR_GGDEF"/>
</dbReference>
<feature type="domain" description="CdaR GGDEF-like" evidence="3">
    <location>
        <begin position="265"/>
        <end position="378"/>
    </location>
</feature>
<accession>A0ABV6A8D7</accession>
<dbReference type="InterPro" id="IPR051448">
    <property type="entry name" value="CdaR-like_regulators"/>
</dbReference>
<evidence type="ECO:0000259" key="3">
    <source>
        <dbReference type="Pfam" id="PF17853"/>
    </source>
</evidence>
<dbReference type="RefSeq" id="WP_377862371.1">
    <property type="nucleotide sequence ID" value="NZ_JBHLZU010000034.1"/>
</dbReference>
<dbReference type="Pfam" id="PF13556">
    <property type="entry name" value="HTH_30"/>
    <property type="match status" value="1"/>
</dbReference>
<evidence type="ECO:0000256" key="1">
    <source>
        <dbReference type="ARBA" id="ARBA00006754"/>
    </source>
</evidence>
<organism evidence="4 5">
    <name type="scientific">Allokutzneria oryzae</name>
    <dbReference type="NCBI Taxonomy" id="1378989"/>
    <lineage>
        <taxon>Bacteria</taxon>
        <taxon>Bacillati</taxon>
        <taxon>Actinomycetota</taxon>
        <taxon>Actinomycetes</taxon>
        <taxon>Pseudonocardiales</taxon>
        <taxon>Pseudonocardiaceae</taxon>
        <taxon>Allokutzneria</taxon>
    </lineage>
</organism>
<dbReference type="EMBL" id="JBHLZU010000034">
    <property type="protein sequence ID" value="MFB9909457.1"/>
    <property type="molecule type" value="Genomic_DNA"/>
</dbReference>
<comment type="similarity">
    <text evidence="1">Belongs to the CdaR family.</text>
</comment>